<organism evidence="1 2">
    <name type="scientific">Hirsutella minnesotensis 3608</name>
    <dbReference type="NCBI Taxonomy" id="1043627"/>
    <lineage>
        <taxon>Eukaryota</taxon>
        <taxon>Fungi</taxon>
        <taxon>Dikarya</taxon>
        <taxon>Ascomycota</taxon>
        <taxon>Pezizomycotina</taxon>
        <taxon>Sordariomycetes</taxon>
        <taxon>Hypocreomycetidae</taxon>
        <taxon>Hypocreales</taxon>
        <taxon>Ophiocordycipitaceae</taxon>
        <taxon>Hirsutella</taxon>
    </lineage>
</organism>
<protein>
    <submittedName>
        <fullName evidence="1">Uncharacterized protein</fullName>
    </submittedName>
</protein>
<dbReference type="PANTHER" id="PTHR33481">
    <property type="entry name" value="REVERSE TRANSCRIPTASE"/>
    <property type="match status" value="1"/>
</dbReference>
<dbReference type="AlphaFoldDB" id="A0A0F7ZWD1"/>
<accession>A0A0F7ZWD1</accession>
<evidence type="ECO:0000313" key="2">
    <source>
        <dbReference type="Proteomes" id="UP000054481"/>
    </source>
</evidence>
<dbReference type="Proteomes" id="UP000054481">
    <property type="component" value="Unassembled WGS sequence"/>
</dbReference>
<dbReference type="EMBL" id="KQ030817">
    <property type="protein sequence ID" value="KJZ68762.1"/>
    <property type="molecule type" value="Genomic_DNA"/>
</dbReference>
<gene>
    <name evidence="1" type="ORF">HIM_11846</name>
</gene>
<proteinExistence type="predicted"/>
<keyword evidence="2" id="KW-1185">Reference proteome</keyword>
<name>A0A0F7ZWD1_9HYPO</name>
<evidence type="ECO:0000313" key="1">
    <source>
        <dbReference type="EMBL" id="KJZ68762.1"/>
    </source>
</evidence>
<dbReference type="PANTHER" id="PTHR33481:SF1">
    <property type="entry name" value="ENDONUCLEASE_EXONUCLEASE_PHOSPHATASE DOMAIN-CONTAINING PROTEIN-RELATED"/>
    <property type="match status" value="1"/>
</dbReference>
<dbReference type="OrthoDB" id="4842715at2759"/>
<sequence length="125" mass="14013">MLHPQQAVALPKRSAVDPRGVVAALVYDIEEAFARKQAATLVTMDIQGAFDTVLRNRLILRLRDQGWPPNLARWVGSFMQDRSARVRYQDIVTASSPLQGLTNTMATVTRLKIPLTGDRLDTQRK</sequence>
<reference evidence="1 2" key="1">
    <citation type="journal article" date="2014" name="Genome Biol. Evol.">
        <title>Comparative genomics and transcriptomics analyses reveal divergent lifestyle features of nematode endoparasitic fungus Hirsutella minnesotensis.</title>
        <authorList>
            <person name="Lai Y."/>
            <person name="Liu K."/>
            <person name="Zhang X."/>
            <person name="Zhang X."/>
            <person name="Li K."/>
            <person name="Wang N."/>
            <person name="Shu C."/>
            <person name="Wu Y."/>
            <person name="Wang C."/>
            <person name="Bushley K.E."/>
            <person name="Xiang M."/>
            <person name="Liu X."/>
        </authorList>
    </citation>
    <scope>NUCLEOTIDE SEQUENCE [LARGE SCALE GENOMIC DNA]</scope>
    <source>
        <strain evidence="1 2">3608</strain>
    </source>
</reference>